<reference evidence="1" key="1">
    <citation type="submission" date="2021-01" db="EMBL/GenBank/DDBJ databases">
        <authorList>
            <person name="Corre E."/>
            <person name="Pelletier E."/>
            <person name="Niang G."/>
            <person name="Scheremetjew M."/>
            <person name="Finn R."/>
            <person name="Kale V."/>
            <person name="Holt S."/>
            <person name="Cochrane G."/>
            <person name="Meng A."/>
            <person name="Brown T."/>
            <person name="Cohen L."/>
        </authorList>
    </citation>
    <scope>NUCLEOTIDE SEQUENCE</scope>
    <source>
        <strain evidence="1">CCMP147</strain>
    </source>
</reference>
<name>A0A7R9ZAX3_9STRA</name>
<sequence>MKLRSAGITASVFVSSALHKPTTGFCPLPRIRTSRHVNGIHHPNEPFIGRSINTWQERSHKSWRRFAKKENQKIDPEYRNRVLSASEQRGNILFAASLLVAIWSFSIPVELRRTYWCYTDDCLQNRSACLDCLTFPEWCRKVIEFYETTDVKDWVHFDFTVNPDFMDNFNSMMN</sequence>
<proteinExistence type="predicted"/>
<evidence type="ECO:0000313" key="1">
    <source>
        <dbReference type="EMBL" id="CAD8316720.1"/>
    </source>
</evidence>
<organism evidence="1">
    <name type="scientific">Pseudictyota dubia</name>
    <dbReference type="NCBI Taxonomy" id="2749911"/>
    <lineage>
        <taxon>Eukaryota</taxon>
        <taxon>Sar</taxon>
        <taxon>Stramenopiles</taxon>
        <taxon>Ochrophyta</taxon>
        <taxon>Bacillariophyta</taxon>
        <taxon>Mediophyceae</taxon>
        <taxon>Biddulphiophycidae</taxon>
        <taxon>Eupodiscales</taxon>
        <taxon>Odontellaceae</taxon>
        <taxon>Pseudictyota</taxon>
    </lineage>
</organism>
<accession>A0A7R9ZAX3</accession>
<protein>
    <submittedName>
        <fullName evidence="1">Uncharacterized protein</fullName>
    </submittedName>
</protein>
<dbReference type="EMBL" id="HBED01031037">
    <property type="protein sequence ID" value="CAD8316720.1"/>
    <property type="molecule type" value="Transcribed_RNA"/>
</dbReference>
<gene>
    <name evidence="1" type="ORF">TDUB1175_LOCUS15513</name>
</gene>
<dbReference type="AlphaFoldDB" id="A0A7R9ZAX3"/>